<gene>
    <name evidence="1" type="ORF">AK812_SmicGene18179</name>
</gene>
<dbReference type="InterPro" id="IPR009091">
    <property type="entry name" value="RCC1/BLIP-II"/>
</dbReference>
<evidence type="ECO:0008006" key="3">
    <source>
        <dbReference type="Google" id="ProtNLM"/>
    </source>
</evidence>
<reference evidence="1 2" key="1">
    <citation type="submission" date="2016-02" db="EMBL/GenBank/DDBJ databases">
        <title>Genome analysis of coral dinoflagellate symbionts highlights evolutionary adaptations to a symbiotic lifestyle.</title>
        <authorList>
            <person name="Aranda M."/>
            <person name="Li Y."/>
            <person name="Liew Y.J."/>
            <person name="Baumgarten S."/>
            <person name="Simakov O."/>
            <person name="Wilson M."/>
            <person name="Piel J."/>
            <person name="Ashoor H."/>
            <person name="Bougouffa S."/>
            <person name="Bajic V.B."/>
            <person name="Ryu T."/>
            <person name="Ravasi T."/>
            <person name="Bayer T."/>
            <person name="Micklem G."/>
            <person name="Kim H."/>
            <person name="Bhak J."/>
            <person name="Lajeunesse T.C."/>
            <person name="Voolstra C.R."/>
        </authorList>
    </citation>
    <scope>NUCLEOTIDE SEQUENCE [LARGE SCALE GENOMIC DNA]</scope>
    <source>
        <strain evidence="1 2">CCMP2467</strain>
    </source>
</reference>
<dbReference type="Proteomes" id="UP000186817">
    <property type="component" value="Unassembled WGS sequence"/>
</dbReference>
<dbReference type="EMBL" id="LSRX01000368">
    <property type="protein sequence ID" value="OLP99271.1"/>
    <property type="molecule type" value="Genomic_DNA"/>
</dbReference>
<proteinExistence type="predicted"/>
<sequence>MDGAQAVTSSTTVLDPSSTIQAAGLKDGDEVGVITAPKTKLRAHKFGFGFAAIMPDGTVEAEQKDVLDVFLTETAVAALRADGTAARLLPVAPPQTVVIAAASRITWGDADCGGDSSSVKDLLADVREISATMSAFAAVTAKGAVISWGCSEEGGDLSVETAALCSRSYEETGLNMAVKTGVVTWGDPDKGGQSGAASDQLVDVRQIACTGYAFAALRSDGRVVVWGSARHGGDASAVQEDLVDVKELYASQSSFAALRGDGRVITWGHEDDGCDDPQLQKELVNIEQVACAAILLGGFLAL</sequence>
<comment type="caution">
    <text evidence="1">The sequence shown here is derived from an EMBL/GenBank/DDBJ whole genome shotgun (WGS) entry which is preliminary data.</text>
</comment>
<keyword evidence="2" id="KW-1185">Reference proteome</keyword>
<dbReference type="Pfam" id="PF13540">
    <property type="entry name" value="RCC1_2"/>
    <property type="match status" value="1"/>
</dbReference>
<dbReference type="Gene3D" id="2.130.10.30">
    <property type="entry name" value="Regulator of chromosome condensation 1/beta-lactamase-inhibitor protein II"/>
    <property type="match status" value="2"/>
</dbReference>
<dbReference type="AlphaFoldDB" id="A0A1Q9DVU7"/>
<dbReference type="OrthoDB" id="61110at2759"/>
<dbReference type="PANTHER" id="PTHR45982">
    <property type="entry name" value="REGULATOR OF CHROMOSOME CONDENSATION"/>
    <property type="match status" value="1"/>
</dbReference>
<organism evidence="1 2">
    <name type="scientific">Symbiodinium microadriaticum</name>
    <name type="common">Dinoflagellate</name>
    <name type="synonym">Zooxanthella microadriatica</name>
    <dbReference type="NCBI Taxonomy" id="2951"/>
    <lineage>
        <taxon>Eukaryota</taxon>
        <taxon>Sar</taxon>
        <taxon>Alveolata</taxon>
        <taxon>Dinophyceae</taxon>
        <taxon>Suessiales</taxon>
        <taxon>Symbiodiniaceae</taxon>
        <taxon>Symbiodinium</taxon>
    </lineage>
</organism>
<evidence type="ECO:0000313" key="1">
    <source>
        <dbReference type="EMBL" id="OLP99271.1"/>
    </source>
</evidence>
<protein>
    <recommendedName>
        <fullName evidence="3">E3 ubiquitin-protein ligase HERC2</fullName>
    </recommendedName>
</protein>
<dbReference type="InterPro" id="IPR051553">
    <property type="entry name" value="Ran_GTPase-activating"/>
</dbReference>
<accession>A0A1Q9DVU7</accession>
<name>A0A1Q9DVU7_SYMMI</name>
<evidence type="ECO:0000313" key="2">
    <source>
        <dbReference type="Proteomes" id="UP000186817"/>
    </source>
</evidence>
<dbReference type="SUPFAM" id="SSF50985">
    <property type="entry name" value="RCC1/BLIP-II"/>
    <property type="match status" value="2"/>
</dbReference>
<dbReference type="PANTHER" id="PTHR45982:SF1">
    <property type="entry name" value="REGULATOR OF CHROMOSOME CONDENSATION"/>
    <property type="match status" value="1"/>
</dbReference>